<feature type="transmembrane region" description="Helical" evidence="2">
    <location>
        <begin position="763"/>
        <end position="782"/>
    </location>
</feature>
<evidence type="ECO:0000259" key="3">
    <source>
        <dbReference type="PROSITE" id="PS51328"/>
    </source>
</evidence>
<dbReference type="SUPFAM" id="SSF49899">
    <property type="entry name" value="Concanavalin A-like lectins/glucanases"/>
    <property type="match status" value="1"/>
</dbReference>
<gene>
    <name evidence="4" type="ORF">RI543_004357</name>
</gene>
<proteinExistence type="predicted"/>
<reference evidence="5" key="1">
    <citation type="submission" date="2023-07" db="EMBL/GenBank/DDBJ databases">
        <title>A draft genome of Kazachstania heterogenica Y-27499.</title>
        <authorList>
            <person name="Donic C."/>
            <person name="Kralova J.S."/>
            <person name="Fidel L."/>
            <person name="Ben-Dor S."/>
            <person name="Jung S."/>
        </authorList>
    </citation>
    <scope>NUCLEOTIDE SEQUENCE [LARGE SCALE GENOMIC DNA]</scope>
    <source>
        <strain evidence="5">Y27499</strain>
    </source>
</reference>
<evidence type="ECO:0000256" key="1">
    <source>
        <dbReference type="SAM" id="MobiDB-lite"/>
    </source>
</evidence>
<keyword evidence="2" id="KW-1133">Transmembrane helix</keyword>
<keyword evidence="2" id="KW-0472">Membrane</keyword>
<dbReference type="Pfam" id="PF03388">
    <property type="entry name" value="Lectin_leg-like"/>
    <property type="match status" value="1"/>
</dbReference>
<keyword evidence="5" id="KW-1185">Reference proteome</keyword>
<feature type="compositionally biased region" description="Polar residues" evidence="1">
    <location>
        <begin position="78"/>
        <end position="95"/>
    </location>
</feature>
<feature type="region of interest" description="Disordered" evidence="1">
    <location>
        <begin position="19"/>
        <end position="95"/>
    </location>
</feature>
<dbReference type="GO" id="GO:0016020">
    <property type="term" value="C:membrane"/>
    <property type="evidence" value="ECO:0007669"/>
    <property type="project" value="InterPro"/>
</dbReference>
<dbReference type="PROSITE" id="PS51328">
    <property type="entry name" value="L_LECTIN_LIKE"/>
    <property type="match status" value="1"/>
</dbReference>
<comment type="caution">
    <text evidence="4">The sequence shown here is derived from an EMBL/GenBank/DDBJ whole genome shotgun (WGS) entry which is preliminary data.</text>
</comment>
<protein>
    <recommendedName>
        <fullName evidence="3">L-type lectin-like domain-containing protein</fullName>
    </recommendedName>
</protein>
<feature type="domain" description="L-type lectin-like" evidence="3">
    <location>
        <begin position="376"/>
        <end position="609"/>
    </location>
</feature>
<sequence>MTPSTPPRSRSTVFFSHQLQPRQKLDESNSNNNNIHSDSALNDNIYDDDGFFLSNFPRKPQAPPETPKKNTGLDIPMTPSTILHRSYNNTNGTSKLLSKYDKSSISYNNRNNNPIISGGSSSSNNNNNVLLAPPLPKFNGLRSPEFSPMRRLSIVPSDNDTSNNDSITEDEDVKINKNNVNRVLFPISLSSDDDNSSDNGDGDTDDELFAPSTPPSKMAKNCPGTPSHQIITLKQAKEWNNESYPLYNKTYGKEGGKNSEYGYDSDDDDDSDFICEAKLENPFITSFSSSQSPVNSRSLSKKERLERHRQLIKENPDIENVITYVNKRGEISKRRVLTSKEKKRFKPRALIFKDDEDSALNQISAHSTQSLDKENSHLLDQYSLADILSLKEIPEGNWVIDGYTQLKDGRIVLTPNENSHGSLWLKTVPINDVESFTLQWTFRSINYIGPTNGGISFWILMNPGNEKVKGVETDSWPKRFNGLQILIDNTGPYGESIRALLSDMTKSIDLAVVDQHFFAQCLVGYQDVSVPTTLRLSYNNENKLLKLQINNKICFQTQKIKLWDDNKDYNNNNNNNNRLRIGVTANNYGVDGRFNNESFEILQMKLYNGLTSETFIPNVKQMPQPQILQKNIKTNEITVKDPMKSLYSDVNNYRLFKKLDHIEGKIIANDISDLIDKLDDIIRIQNSIIEYLLYLMKKYFNYSDEMSTLGEHNYNNFENLILMDDKLQQLLDEQQKIRELTLKHHTSMGINSNHADYIVTRLLQLWLIPLIVIMLIMGYYTFKIKQDIANTKLL</sequence>
<evidence type="ECO:0000313" key="5">
    <source>
        <dbReference type="Proteomes" id="UP001306508"/>
    </source>
</evidence>
<dbReference type="Gene3D" id="2.60.120.200">
    <property type="match status" value="1"/>
</dbReference>
<keyword evidence="2" id="KW-0812">Transmembrane</keyword>
<accession>A0AAN7W0S2</accession>
<dbReference type="AlphaFoldDB" id="A0AAN7W0S2"/>
<feature type="compositionally biased region" description="Polar residues" evidence="1">
    <location>
        <begin position="156"/>
        <end position="166"/>
    </location>
</feature>
<feature type="compositionally biased region" description="Acidic residues" evidence="1">
    <location>
        <begin position="191"/>
        <end position="208"/>
    </location>
</feature>
<feature type="region of interest" description="Disordered" evidence="1">
    <location>
        <begin position="188"/>
        <end position="227"/>
    </location>
</feature>
<evidence type="ECO:0000256" key="2">
    <source>
        <dbReference type="SAM" id="Phobius"/>
    </source>
</evidence>
<evidence type="ECO:0000313" key="4">
    <source>
        <dbReference type="EMBL" id="KAK5778686.1"/>
    </source>
</evidence>
<dbReference type="EMBL" id="JAWIZZ010000053">
    <property type="protein sequence ID" value="KAK5778686.1"/>
    <property type="molecule type" value="Genomic_DNA"/>
</dbReference>
<feature type="region of interest" description="Disordered" evidence="1">
    <location>
        <begin position="150"/>
        <end position="173"/>
    </location>
</feature>
<name>A0AAN7W0S2_9SACH</name>
<dbReference type="InterPro" id="IPR005052">
    <property type="entry name" value="Lectin_leg"/>
</dbReference>
<organism evidence="4 5">
    <name type="scientific">Arxiozyma heterogenica</name>
    <dbReference type="NCBI Taxonomy" id="278026"/>
    <lineage>
        <taxon>Eukaryota</taxon>
        <taxon>Fungi</taxon>
        <taxon>Dikarya</taxon>
        <taxon>Ascomycota</taxon>
        <taxon>Saccharomycotina</taxon>
        <taxon>Saccharomycetes</taxon>
        <taxon>Saccharomycetales</taxon>
        <taxon>Saccharomycetaceae</taxon>
        <taxon>Arxiozyma</taxon>
    </lineage>
</organism>
<dbReference type="InterPro" id="IPR013320">
    <property type="entry name" value="ConA-like_dom_sf"/>
</dbReference>
<dbReference type="Proteomes" id="UP001306508">
    <property type="component" value="Unassembled WGS sequence"/>
</dbReference>